<accession>C7NIL3</accession>
<dbReference type="SUPFAM" id="SSF56112">
    <property type="entry name" value="Protein kinase-like (PK-like)"/>
    <property type="match status" value="1"/>
</dbReference>
<feature type="region of interest" description="Disordered" evidence="1">
    <location>
        <begin position="263"/>
        <end position="327"/>
    </location>
</feature>
<evidence type="ECO:0000313" key="3">
    <source>
        <dbReference type="Proteomes" id="UP000006666"/>
    </source>
</evidence>
<feature type="region of interest" description="Disordered" evidence="1">
    <location>
        <begin position="141"/>
        <end position="205"/>
    </location>
</feature>
<feature type="compositionally biased region" description="Low complexity" evidence="1">
    <location>
        <begin position="270"/>
        <end position="279"/>
    </location>
</feature>
<evidence type="ECO:0000313" key="2">
    <source>
        <dbReference type="EMBL" id="ACV06651.1"/>
    </source>
</evidence>
<dbReference type="HOGENOM" id="CLU_620790_0_0_11"/>
<organism evidence="2 3">
    <name type="scientific">Kytococcus sedentarius (strain ATCC 14392 / DSM 20547 / JCM 11482 / CCUG 33030 / NBRC 15357 / NCTC 11040 / CCM 314 / 541)</name>
    <name type="common">Micrococcus sedentarius</name>
    <dbReference type="NCBI Taxonomy" id="478801"/>
    <lineage>
        <taxon>Bacteria</taxon>
        <taxon>Bacillati</taxon>
        <taxon>Actinomycetota</taxon>
        <taxon>Actinomycetes</taxon>
        <taxon>Micrococcales</taxon>
        <taxon>Kytococcaceae</taxon>
        <taxon>Kytococcus</taxon>
    </lineage>
</organism>
<evidence type="ECO:0008006" key="4">
    <source>
        <dbReference type="Google" id="ProtNLM"/>
    </source>
</evidence>
<gene>
    <name evidence="2" type="ordered locus">Ksed_16360</name>
</gene>
<dbReference type="AlphaFoldDB" id="C7NIL3"/>
<dbReference type="KEGG" id="kse:Ksed_16360"/>
<feature type="compositionally biased region" description="Low complexity" evidence="1">
    <location>
        <begin position="290"/>
        <end position="299"/>
    </location>
</feature>
<dbReference type="InterPro" id="IPR011009">
    <property type="entry name" value="Kinase-like_dom_sf"/>
</dbReference>
<dbReference type="RefSeq" id="WP_015779596.1">
    <property type="nucleotide sequence ID" value="NC_013169.1"/>
</dbReference>
<reference evidence="2 3" key="1">
    <citation type="journal article" date="2009" name="Stand. Genomic Sci.">
        <title>Complete genome sequence of Kytococcus sedentarius type strain (541).</title>
        <authorList>
            <person name="Sims D."/>
            <person name="Brettin T."/>
            <person name="Detter J.C."/>
            <person name="Han C."/>
            <person name="Lapidus A."/>
            <person name="Copeland A."/>
            <person name="Glavina Del Rio T."/>
            <person name="Nolan M."/>
            <person name="Chen F."/>
            <person name="Lucas S."/>
            <person name="Tice H."/>
            <person name="Cheng J.F."/>
            <person name="Bruce D."/>
            <person name="Goodwin L."/>
            <person name="Pitluck S."/>
            <person name="Ovchinnikova G."/>
            <person name="Pati A."/>
            <person name="Ivanova N."/>
            <person name="Mavrommatis K."/>
            <person name="Chen A."/>
            <person name="Palaniappan K."/>
            <person name="D'haeseleer P."/>
            <person name="Chain P."/>
            <person name="Bristow J."/>
            <person name="Eisen J.A."/>
            <person name="Markowitz V."/>
            <person name="Hugenholtz P."/>
            <person name="Schneider S."/>
            <person name="Goker M."/>
            <person name="Pukall R."/>
            <person name="Kyrpides N.C."/>
            <person name="Klenk H.P."/>
        </authorList>
    </citation>
    <scope>NUCLEOTIDE SEQUENCE [LARGE SCALE GENOMIC DNA]</scope>
    <source>
        <strain evidence="3">ATCC 14392 / DSM 20547 / JCM 11482 / CCUG 33030 / NBRC 15357 / NCTC 11040 / CCM 314 / 541</strain>
    </source>
</reference>
<dbReference type="eggNOG" id="COG0515">
    <property type="taxonomic scope" value="Bacteria"/>
</dbReference>
<feature type="region of interest" description="Disordered" evidence="1">
    <location>
        <begin position="343"/>
        <end position="374"/>
    </location>
</feature>
<name>C7NIL3_KYTSD</name>
<sequence>MARLDELLQDGWRPQPREVVRLLRDVGSELTRLHRGGAVHGGISPASVERTADGGFRLCPADAAGRDPWLVEPPEVVDGDAPTVQSDAYEFAATTEQVVRSVEWEVPGAVVVAVQRSLRENPGARPSVTAFVVCATEELVEHQDEDEDEDEHAHEGKGKHEHVEEGGVATGEVIEGEGPEAGPEPPTDPLPVVDGPGDREGQDVAGDQDAQRIAALRESLRAAAAEPPRRGLQGAGRRRGRLLAVGAAALLLTGSLWWAGRPAPAPAPEPVAAQVPAAEGSVAAGEQAIPSAAESSSPPSTSPPPSPGATEDGQGPSQAAGPMPAAEDVEALLDARAAAWAEGDEEALAEAVVPGSPAWERDSATGPGGGEVELPSYRVSDLQAVPGKGTSGLVLTASVAQGSDGDPVPVRLVLEAADGAGAGRLVDWTVLSAAEDAPTDG</sequence>
<dbReference type="EMBL" id="CP001686">
    <property type="protein sequence ID" value="ACV06651.1"/>
    <property type="molecule type" value="Genomic_DNA"/>
</dbReference>
<dbReference type="Gene3D" id="1.10.510.10">
    <property type="entry name" value="Transferase(Phosphotransferase) domain 1"/>
    <property type="match status" value="1"/>
</dbReference>
<dbReference type="Proteomes" id="UP000006666">
    <property type="component" value="Chromosome"/>
</dbReference>
<feature type="compositionally biased region" description="Basic and acidic residues" evidence="1">
    <location>
        <begin position="151"/>
        <end position="165"/>
    </location>
</feature>
<proteinExistence type="predicted"/>
<keyword evidence="3" id="KW-1185">Reference proteome</keyword>
<protein>
    <recommendedName>
        <fullName evidence="4">Protein kinase family protein</fullName>
    </recommendedName>
</protein>
<evidence type="ECO:0000256" key="1">
    <source>
        <dbReference type="SAM" id="MobiDB-lite"/>
    </source>
</evidence>